<protein>
    <submittedName>
        <fullName evidence="2">Uncharacterized protein</fullName>
    </submittedName>
</protein>
<evidence type="ECO:0000313" key="3">
    <source>
        <dbReference type="Proteomes" id="UP000306102"/>
    </source>
</evidence>
<name>A0A4S4CWP6_CAMSN</name>
<comment type="caution">
    <text evidence="2">The sequence shown here is derived from an EMBL/GenBank/DDBJ whole genome shotgun (WGS) entry which is preliminary data.</text>
</comment>
<dbReference type="Proteomes" id="UP000306102">
    <property type="component" value="Unassembled WGS sequence"/>
</dbReference>
<organism evidence="2 3">
    <name type="scientific">Camellia sinensis var. sinensis</name>
    <name type="common">China tea</name>
    <dbReference type="NCBI Taxonomy" id="542762"/>
    <lineage>
        <taxon>Eukaryota</taxon>
        <taxon>Viridiplantae</taxon>
        <taxon>Streptophyta</taxon>
        <taxon>Embryophyta</taxon>
        <taxon>Tracheophyta</taxon>
        <taxon>Spermatophyta</taxon>
        <taxon>Magnoliopsida</taxon>
        <taxon>eudicotyledons</taxon>
        <taxon>Gunneridae</taxon>
        <taxon>Pentapetalae</taxon>
        <taxon>asterids</taxon>
        <taxon>Ericales</taxon>
        <taxon>Theaceae</taxon>
        <taxon>Camellia</taxon>
    </lineage>
</organism>
<accession>A0A4S4CWP6</accession>
<keyword evidence="1" id="KW-0812">Transmembrane</keyword>
<keyword evidence="1" id="KW-1133">Transmembrane helix</keyword>
<feature type="transmembrane region" description="Helical" evidence="1">
    <location>
        <begin position="63"/>
        <end position="85"/>
    </location>
</feature>
<dbReference type="EMBL" id="SDRB02013734">
    <property type="protein sequence ID" value="THF94271.1"/>
    <property type="molecule type" value="Genomic_DNA"/>
</dbReference>
<keyword evidence="3" id="KW-1185">Reference proteome</keyword>
<sequence length="227" mass="25956">MMTQPISSSGVEWCDRWNGGRSSRVEWIFKLITETERSIYLWPYILDWCMLYELEQPAETENWYYTVLYITVGIVVVVTLFKLLIQISGSTVANPERNCDISSLFLCMYISSINVLLQDGVNILAVNCGSPSACPYPWPLKLATAVNTSPRGKKLTQLANSRVWNWFQGYPTGGLYLLNKFEMSLQPKEKTHNHFFTFMLPRGFTGLWTQLNKGSSADTPLEEEIAR</sequence>
<gene>
    <name evidence="2" type="ORF">TEA_023422</name>
</gene>
<keyword evidence="1" id="KW-0472">Membrane</keyword>
<dbReference type="AlphaFoldDB" id="A0A4S4CWP6"/>
<evidence type="ECO:0000313" key="2">
    <source>
        <dbReference type="EMBL" id="THF94271.1"/>
    </source>
</evidence>
<evidence type="ECO:0000256" key="1">
    <source>
        <dbReference type="SAM" id="Phobius"/>
    </source>
</evidence>
<reference evidence="2 3" key="1">
    <citation type="journal article" date="2018" name="Proc. Natl. Acad. Sci. U.S.A.">
        <title>Draft genome sequence of Camellia sinensis var. sinensis provides insights into the evolution of the tea genome and tea quality.</title>
        <authorList>
            <person name="Wei C."/>
            <person name="Yang H."/>
            <person name="Wang S."/>
            <person name="Zhao J."/>
            <person name="Liu C."/>
            <person name="Gao L."/>
            <person name="Xia E."/>
            <person name="Lu Y."/>
            <person name="Tai Y."/>
            <person name="She G."/>
            <person name="Sun J."/>
            <person name="Cao H."/>
            <person name="Tong W."/>
            <person name="Gao Q."/>
            <person name="Li Y."/>
            <person name="Deng W."/>
            <person name="Jiang X."/>
            <person name="Wang W."/>
            <person name="Chen Q."/>
            <person name="Zhang S."/>
            <person name="Li H."/>
            <person name="Wu J."/>
            <person name="Wang P."/>
            <person name="Li P."/>
            <person name="Shi C."/>
            <person name="Zheng F."/>
            <person name="Jian J."/>
            <person name="Huang B."/>
            <person name="Shan D."/>
            <person name="Shi M."/>
            <person name="Fang C."/>
            <person name="Yue Y."/>
            <person name="Li F."/>
            <person name="Li D."/>
            <person name="Wei S."/>
            <person name="Han B."/>
            <person name="Jiang C."/>
            <person name="Yin Y."/>
            <person name="Xia T."/>
            <person name="Zhang Z."/>
            <person name="Bennetzen J.L."/>
            <person name="Zhao S."/>
            <person name="Wan X."/>
        </authorList>
    </citation>
    <scope>NUCLEOTIDE SEQUENCE [LARGE SCALE GENOMIC DNA]</scope>
    <source>
        <strain evidence="3">cv. Shuchazao</strain>
        <tissue evidence="2">Leaf</tissue>
    </source>
</reference>
<proteinExistence type="predicted"/>